<organism evidence="1 2">
    <name type="scientific">Microbacterium lacus</name>
    <dbReference type="NCBI Taxonomy" id="415217"/>
    <lineage>
        <taxon>Bacteria</taxon>
        <taxon>Bacillati</taxon>
        <taxon>Actinomycetota</taxon>
        <taxon>Actinomycetes</taxon>
        <taxon>Micrococcales</taxon>
        <taxon>Microbacteriaceae</taxon>
        <taxon>Microbacterium</taxon>
    </lineage>
</organism>
<evidence type="ECO:0000313" key="1">
    <source>
        <dbReference type="EMBL" id="GAA1663505.1"/>
    </source>
</evidence>
<gene>
    <name evidence="1" type="ORF">GCM10009807_04520</name>
</gene>
<proteinExistence type="predicted"/>
<keyword evidence="2" id="KW-1185">Reference proteome</keyword>
<dbReference type="EMBL" id="BAAAPK010000001">
    <property type="protein sequence ID" value="GAA1663505.1"/>
    <property type="molecule type" value="Genomic_DNA"/>
</dbReference>
<name>A0ABP4S426_9MICO</name>
<protein>
    <recommendedName>
        <fullName evidence="3">TfoX N-terminal domain-containing protein</fullName>
    </recommendedName>
</protein>
<dbReference type="SUPFAM" id="SSF159894">
    <property type="entry name" value="YgaC/TfoX-N like"/>
    <property type="match status" value="1"/>
</dbReference>
<comment type="caution">
    <text evidence="1">The sequence shown here is derived from an EMBL/GenBank/DDBJ whole genome shotgun (WGS) entry which is preliminary data.</text>
</comment>
<reference evidence="2" key="1">
    <citation type="journal article" date="2019" name="Int. J. Syst. Evol. Microbiol.">
        <title>The Global Catalogue of Microorganisms (GCM) 10K type strain sequencing project: providing services to taxonomists for standard genome sequencing and annotation.</title>
        <authorList>
            <consortium name="The Broad Institute Genomics Platform"/>
            <consortium name="The Broad Institute Genome Sequencing Center for Infectious Disease"/>
            <person name="Wu L."/>
            <person name="Ma J."/>
        </authorList>
    </citation>
    <scope>NUCLEOTIDE SEQUENCE [LARGE SCALE GENOMIC DNA]</scope>
    <source>
        <strain evidence="2">JCM 15575</strain>
    </source>
</reference>
<dbReference type="Proteomes" id="UP001500596">
    <property type="component" value="Unassembled WGS sequence"/>
</dbReference>
<sequence>MAGMTDAEAVERAHAIFDPIAADYLGRPGVDMGHMFASEGLRVRGKIFALVSFDGKLMLKLPAARTTELVDAGEAERVEMAGRSMREWIFVPVESPGLWGPLVAEAFAYLDEITPAG</sequence>
<evidence type="ECO:0000313" key="2">
    <source>
        <dbReference type="Proteomes" id="UP001500596"/>
    </source>
</evidence>
<accession>A0ABP4S426</accession>
<evidence type="ECO:0008006" key="3">
    <source>
        <dbReference type="Google" id="ProtNLM"/>
    </source>
</evidence>